<dbReference type="InterPro" id="IPR013762">
    <property type="entry name" value="Integrase-like_cat_sf"/>
</dbReference>
<gene>
    <name evidence="3" type="ORF">GLV81_07835</name>
</gene>
<dbReference type="GO" id="GO:0003677">
    <property type="term" value="F:DNA binding"/>
    <property type="evidence" value="ECO:0007669"/>
    <property type="project" value="InterPro"/>
</dbReference>
<evidence type="ECO:0000313" key="3">
    <source>
        <dbReference type="EMBL" id="QGW28021.1"/>
    </source>
</evidence>
<dbReference type="InterPro" id="IPR011010">
    <property type="entry name" value="DNA_brk_join_enz"/>
</dbReference>
<dbReference type="GO" id="GO:0015074">
    <property type="term" value="P:DNA integration"/>
    <property type="evidence" value="ECO:0007669"/>
    <property type="project" value="InterPro"/>
</dbReference>
<dbReference type="EMBL" id="CP046566">
    <property type="protein sequence ID" value="QGW28021.1"/>
    <property type="molecule type" value="Genomic_DNA"/>
</dbReference>
<evidence type="ECO:0000313" key="4">
    <source>
        <dbReference type="Proteomes" id="UP000426027"/>
    </source>
</evidence>
<feature type="domain" description="Tyr recombinase" evidence="2">
    <location>
        <begin position="46"/>
        <end position="236"/>
    </location>
</feature>
<reference evidence="3 4" key="1">
    <citation type="submission" date="2019-11" db="EMBL/GenBank/DDBJ databases">
        <authorList>
            <person name="Im W.T."/>
        </authorList>
    </citation>
    <scope>NUCLEOTIDE SEQUENCE [LARGE SCALE GENOMIC DNA]</scope>
    <source>
        <strain evidence="3 4">SB-02</strain>
    </source>
</reference>
<sequence length="247" mass="28670">MDMQYLNNTVGKHIKTLKVFINYLSDNNLLPNPIDVRKFKVLREEPDVIHLTEEELLAIYHCKNLTQEQEWAKDNFCFSCFTGLRYSDNIKVDRSHIKDNMIEIRTTKTKKAIFIPLNPFAKEIIKKYDNPNSNRPLPPVMHNVTANALLKEIAKAAGLNEQVRLERFSGSRRIVEYKTKWELVCTHTARRTFITLSIEKGMQSEVIMDVTGISSHKIFKRYLNITNKTRFVQMHDAWGTLGAKLTG</sequence>
<dbReference type="Pfam" id="PF00589">
    <property type="entry name" value="Phage_integrase"/>
    <property type="match status" value="1"/>
</dbReference>
<dbReference type="CDD" id="cd01185">
    <property type="entry name" value="INTN1_C_like"/>
    <property type="match status" value="1"/>
</dbReference>
<dbReference type="InterPro" id="IPR002104">
    <property type="entry name" value="Integrase_catalytic"/>
</dbReference>
<dbReference type="InterPro" id="IPR050090">
    <property type="entry name" value="Tyrosine_recombinase_XerCD"/>
</dbReference>
<proteinExistence type="predicted"/>
<dbReference type="Proteomes" id="UP000426027">
    <property type="component" value="Chromosome"/>
</dbReference>
<dbReference type="AlphaFoldDB" id="A0A6I6GZX9"/>
<dbReference type="Gene3D" id="1.10.443.10">
    <property type="entry name" value="Intergrase catalytic core"/>
    <property type="match status" value="1"/>
</dbReference>
<dbReference type="PROSITE" id="PS51898">
    <property type="entry name" value="TYR_RECOMBINASE"/>
    <property type="match status" value="1"/>
</dbReference>
<evidence type="ECO:0000259" key="2">
    <source>
        <dbReference type="PROSITE" id="PS51898"/>
    </source>
</evidence>
<dbReference type="PANTHER" id="PTHR30349:SF64">
    <property type="entry name" value="PROPHAGE INTEGRASE INTD-RELATED"/>
    <property type="match status" value="1"/>
</dbReference>
<dbReference type="PANTHER" id="PTHR30349">
    <property type="entry name" value="PHAGE INTEGRASE-RELATED"/>
    <property type="match status" value="1"/>
</dbReference>
<dbReference type="GO" id="GO:0006310">
    <property type="term" value="P:DNA recombination"/>
    <property type="evidence" value="ECO:0007669"/>
    <property type="project" value="UniProtKB-KW"/>
</dbReference>
<keyword evidence="1" id="KW-0233">DNA recombination</keyword>
<keyword evidence="4" id="KW-1185">Reference proteome</keyword>
<dbReference type="KEGG" id="fls:GLV81_07835"/>
<evidence type="ECO:0000256" key="1">
    <source>
        <dbReference type="ARBA" id="ARBA00023172"/>
    </source>
</evidence>
<dbReference type="SUPFAM" id="SSF56349">
    <property type="entry name" value="DNA breaking-rejoining enzymes"/>
    <property type="match status" value="1"/>
</dbReference>
<organism evidence="3 4">
    <name type="scientific">Phnomibacter ginsenosidimutans</name>
    <dbReference type="NCBI Taxonomy" id="2676868"/>
    <lineage>
        <taxon>Bacteria</taxon>
        <taxon>Pseudomonadati</taxon>
        <taxon>Bacteroidota</taxon>
        <taxon>Chitinophagia</taxon>
        <taxon>Chitinophagales</taxon>
        <taxon>Chitinophagaceae</taxon>
        <taxon>Phnomibacter</taxon>
    </lineage>
</organism>
<name>A0A6I6GZX9_9BACT</name>
<protein>
    <submittedName>
        <fullName evidence="3">Tyrosine-type recombinase/integrase</fullName>
    </submittedName>
</protein>
<accession>A0A6I6GZX9</accession>